<evidence type="ECO:0000256" key="1">
    <source>
        <dbReference type="SAM" id="MobiDB-lite"/>
    </source>
</evidence>
<protein>
    <submittedName>
        <fullName evidence="2">Uncharacterized protein</fullName>
    </submittedName>
</protein>
<accession>A0A1R3GXQ2</accession>
<proteinExistence type="predicted"/>
<keyword evidence="3" id="KW-1185">Reference proteome</keyword>
<name>A0A1R3GXQ2_9ROSI</name>
<sequence>MKIPTDNCRQPPHRSLTGATIDAKIPDPPLLDAGVAFVGVGGAAPLPELLEKMEEPKEDDMGFN</sequence>
<comment type="caution">
    <text evidence="2">The sequence shown here is derived from an EMBL/GenBank/DDBJ whole genome shotgun (WGS) entry which is preliminary data.</text>
</comment>
<dbReference type="Proteomes" id="UP000187203">
    <property type="component" value="Unassembled WGS sequence"/>
</dbReference>
<organism evidence="2 3">
    <name type="scientific">Corchorus olitorius</name>
    <dbReference type="NCBI Taxonomy" id="93759"/>
    <lineage>
        <taxon>Eukaryota</taxon>
        <taxon>Viridiplantae</taxon>
        <taxon>Streptophyta</taxon>
        <taxon>Embryophyta</taxon>
        <taxon>Tracheophyta</taxon>
        <taxon>Spermatophyta</taxon>
        <taxon>Magnoliopsida</taxon>
        <taxon>eudicotyledons</taxon>
        <taxon>Gunneridae</taxon>
        <taxon>Pentapetalae</taxon>
        <taxon>rosids</taxon>
        <taxon>malvids</taxon>
        <taxon>Malvales</taxon>
        <taxon>Malvaceae</taxon>
        <taxon>Grewioideae</taxon>
        <taxon>Apeibeae</taxon>
        <taxon>Corchorus</taxon>
    </lineage>
</organism>
<gene>
    <name evidence="2" type="ORF">COLO4_32864</name>
</gene>
<dbReference type="EMBL" id="AWUE01021264">
    <property type="protein sequence ID" value="OMO62863.1"/>
    <property type="molecule type" value="Genomic_DNA"/>
</dbReference>
<reference evidence="3" key="1">
    <citation type="submission" date="2013-09" db="EMBL/GenBank/DDBJ databases">
        <title>Corchorus olitorius genome sequencing.</title>
        <authorList>
            <person name="Alam M."/>
            <person name="Haque M.S."/>
            <person name="Islam M.S."/>
            <person name="Emdad E.M."/>
            <person name="Islam M.M."/>
            <person name="Ahmed B."/>
            <person name="Halim A."/>
            <person name="Hossen Q.M.M."/>
            <person name="Hossain M.Z."/>
            <person name="Ahmed R."/>
            <person name="Khan M.M."/>
            <person name="Islam R."/>
            <person name="Rashid M.M."/>
            <person name="Khan S.A."/>
            <person name="Rahman M.S."/>
            <person name="Alam M."/>
            <person name="Yahiya A.S."/>
            <person name="Khan M.S."/>
            <person name="Azam M.S."/>
            <person name="Haque T."/>
            <person name="Lashkar M.Z.H."/>
            <person name="Akhand A.I."/>
            <person name="Morshed G."/>
            <person name="Roy S."/>
            <person name="Uddin K.S."/>
            <person name="Rabeya T."/>
            <person name="Hossain A.S."/>
            <person name="Chowdhury A."/>
            <person name="Snigdha A.R."/>
            <person name="Mortoza M.S."/>
            <person name="Matin S.A."/>
            <person name="Hoque S.M.E."/>
            <person name="Islam M.K."/>
            <person name="Roy D.K."/>
            <person name="Haider R."/>
            <person name="Moosa M.M."/>
            <person name="Elias S.M."/>
            <person name="Hasan A.M."/>
            <person name="Jahan S."/>
            <person name="Shafiuddin M."/>
            <person name="Mahmood N."/>
            <person name="Shommy N.S."/>
        </authorList>
    </citation>
    <scope>NUCLEOTIDE SEQUENCE [LARGE SCALE GENOMIC DNA]</scope>
    <source>
        <strain evidence="3">cv. O-4</strain>
    </source>
</reference>
<feature type="region of interest" description="Disordered" evidence="1">
    <location>
        <begin position="1"/>
        <end position="22"/>
    </location>
</feature>
<dbReference type="AlphaFoldDB" id="A0A1R3GXQ2"/>
<evidence type="ECO:0000313" key="2">
    <source>
        <dbReference type="EMBL" id="OMO62863.1"/>
    </source>
</evidence>
<evidence type="ECO:0000313" key="3">
    <source>
        <dbReference type="Proteomes" id="UP000187203"/>
    </source>
</evidence>